<dbReference type="Proteomes" id="UP000487757">
    <property type="component" value="Unassembled WGS sequence"/>
</dbReference>
<accession>A0A7K0G4Y2</accession>
<reference evidence="3 4" key="1">
    <citation type="submission" date="2019-11" db="EMBL/GenBank/DDBJ databases">
        <title>Pedobacter petrophilus genome.</title>
        <authorList>
            <person name="Feldbauer M.J."/>
            <person name="Newman J.D."/>
        </authorList>
    </citation>
    <scope>NUCLEOTIDE SEQUENCE [LARGE SCALE GENOMIC DNA]</scope>
    <source>
        <strain evidence="3 4">LMG 29686</strain>
    </source>
</reference>
<name>A0A7K0G4Y2_9SPHI</name>
<dbReference type="InterPro" id="IPR000073">
    <property type="entry name" value="AB_hydrolase_1"/>
</dbReference>
<dbReference type="SUPFAM" id="SSF53474">
    <property type="entry name" value="alpha/beta-Hydrolases"/>
    <property type="match status" value="1"/>
</dbReference>
<gene>
    <name evidence="3" type="ORF">GJU39_22590</name>
</gene>
<evidence type="ECO:0000259" key="2">
    <source>
        <dbReference type="Pfam" id="PF00561"/>
    </source>
</evidence>
<keyword evidence="4" id="KW-1185">Reference proteome</keyword>
<dbReference type="Pfam" id="PF00561">
    <property type="entry name" value="Abhydrolase_1"/>
    <property type="match status" value="1"/>
</dbReference>
<dbReference type="PANTHER" id="PTHR43329">
    <property type="entry name" value="EPOXIDE HYDROLASE"/>
    <property type="match status" value="1"/>
</dbReference>
<comment type="caution">
    <text evidence="3">The sequence shown here is derived from an EMBL/GenBank/DDBJ whole genome shotgun (WGS) entry which is preliminary data.</text>
</comment>
<evidence type="ECO:0000313" key="3">
    <source>
        <dbReference type="EMBL" id="MRX78865.1"/>
    </source>
</evidence>
<dbReference type="AlphaFoldDB" id="A0A7K0G4Y2"/>
<organism evidence="3 4">
    <name type="scientific">Pedobacter petrophilus</name>
    <dbReference type="NCBI Taxonomy" id="1908241"/>
    <lineage>
        <taxon>Bacteria</taxon>
        <taxon>Pseudomonadati</taxon>
        <taxon>Bacteroidota</taxon>
        <taxon>Sphingobacteriia</taxon>
        <taxon>Sphingobacteriales</taxon>
        <taxon>Sphingobacteriaceae</taxon>
        <taxon>Pedobacter</taxon>
    </lineage>
</organism>
<protein>
    <submittedName>
        <fullName evidence="3">Alpha/beta fold hydrolase</fullName>
    </submittedName>
</protein>
<dbReference type="GO" id="GO:0016787">
    <property type="term" value="F:hydrolase activity"/>
    <property type="evidence" value="ECO:0007669"/>
    <property type="project" value="UniProtKB-KW"/>
</dbReference>
<dbReference type="EMBL" id="WKKH01000082">
    <property type="protein sequence ID" value="MRX78865.1"/>
    <property type="molecule type" value="Genomic_DNA"/>
</dbReference>
<feature type="domain" description="AB hydrolase-1" evidence="2">
    <location>
        <begin position="30"/>
        <end position="271"/>
    </location>
</feature>
<evidence type="ECO:0000313" key="4">
    <source>
        <dbReference type="Proteomes" id="UP000487757"/>
    </source>
</evidence>
<dbReference type="InterPro" id="IPR029058">
    <property type="entry name" value="AB_hydrolase_fold"/>
</dbReference>
<keyword evidence="1 3" id="KW-0378">Hydrolase</keyword>
<dbReference type="OrthoDB" id="9773293at2"/>
<dbReference type="PRINTS" id="PR00412">
    <property type="entry name" value="EPOXHYDRLASE"/>
</dbReference>
<dbReference type="Gene3D" id="3.40.50.1820">
    <property type="entry name" value="alpha/beta hydrolase"/>
    <property type="match status" value="1"/>
</dbReference>
<sequence length="297" mass="33481">MKDIDLIEVKDCSISFDNLRLHYLESGTGPVILLVAGFPQSCYAWRKVIPLLANKYRVIALDLPGQGDSDKPPGGYDTQTTAERIHGFVEKLGLENFLYVGHDIGAWVGYAFGHLYASSLRGIVLLDANIPGVTLQDTITLGPDNWRNWHFLFNPIADLPEALLAGRERILIEWFFKNKALNYRDTFTELDLDEYTRVYSALGGMRGMLGYYRSVLEDMEQNRVFGQQLLKIPVLALGGDKGSAPDLHDRIKQLAIDVYGGHIKDSGHYIPEEQPLALVEEIIEFDRIVSEKLPQSW</sequence>
<proteinExistence type="predicted"/>
<dbReference type="RefSeq" id="WP_154283260.1">
    <property type="nucleotide sequence ID" value="NZ_JBHUJQ010000001.1"/>
</dbReference>
<evidence type="ECO:0000256" key="1">
    <source>
        <dbReference type="ARBA" id="ARBA00022801"/>
    </source>
</evidence>
<dbReference type="InterPro" id="IPR000639">
    <property type="entry name" value="Epox_hydrolase-like"/>
</dbReference>